<dbReference type="AlphaFoldDB" id="A0A0D7VWV8"/>
<dbReference type="InterPro" id="IPR024524">
    <property type="entry name" value="DUF3800"/>
</dbReference>
<organism evidence="1 2">
    <name type="scientific">Neotamlana nanhaiensis</name>
    <dbReference type="NCBI Taxonomy" id="1382798"/>
    <lineage>
        <taxon>Bacteria</taxon>
        <taxon>Pseudomonadati</taxon>
        <taxon>Bacteroidota</taxon>
        <taxon>Flavobacteriia</taxon>
        <taxon>Flavobacteriales</taxon>
        <taxon>Flavobacteriaceae</taxon>
        <taxon>Neotamlana</taxon>
    </lineage>
</organism>
<comment type="caution">
    <text evidence="1">The sequence shown here is derived from an EMBL/GenBank/DDBJ whole genome shotgun (WGS) entry which is preliminary data.</text>
</comment>
<name>A0A0D7VWV8_9FLAO</name>
<dbReference type="Pfam" id="PF12686">
    <property type="entry name" value="DUF3800"/>
    <property type="match status" value="1"/>
</dbReference>
<keyword evidence="2" id="KW-1185">Reference proteome</keyword>
<evidence type="ECO:0000313" key="2">
    <source>
        <dbReference type="Proteomes" id="UP000032361"/>
    </source>
</evidence>
<accession>A0A0D7VWV8</accession>
<dbReference type="RefSeq" id="WP_044627333.1">
    <property type="nucleotide sequence ID" value="NZ_JTDV01000015.1"/>
</dbReference>
<sequence>MKYYLFLDESGDHGLKKIDKSFPIFLLCGILISEENYKLIRNEINRIKIEFWNNKNVIFHSRDIRKCNNEFQILFDLGIKEKFYESINVLVEKQQYNIIAASINKTEFIKKYGRLENDVYEISLSFILERTVFCLDKLGNCNDLEIIIERRGKKEDTKLNEHIQKVKQIGTYYVDSERIQNYGFKAKFSWKNENINGLQLSDLIAYPIARKILNPQGVNLSFDKFKHNFYTKNGRVYGLKKFP</sequence>
<dbReference type="OrthoDB" id="2680392at2"/>
<protein>
    <recommendedName>
        <fullName evidence="3">3-deoxy-D-manno-octulosonic acid transferase</fullName>
    </recommendedName>
</protein>
<dbReference type="EMBL" id="JTDV01000015">
    <property type="protein sequence ID" value="KJD31360.1"/>
    <property type="molecule type" value="Genomic_DNA"/>
</dbReference>
<gene>
    <name evidence="1" type="ORF">PK35_14710</name>
</gene>
<evidence type="ECO:0008006" key="3">
    <source>
        <dbReference type="Google" id="ProtNLM"/>
    </source>
</evidence>
<dbReference type="Proteomes" id="UP000032361">
    <property type="component" value="Unassembled WGS sequence"/>
</dbReference>
<dbReference type="STRING" id="1382798.PK35_14710"/>
<proteinExistence type="predicted"/>
<evidence type="ECO:0000313" key="1">
    <source>
        <dbReference type="EMBL" id="KJD31360.1"/>
    </source>
</evidence>
<dbReference type="PATRIC" id="fig|1382798.3.peg.1507"/>
<reference evidence="1 2" key="1">
    <citation type="journal article" date="2015" name="Antonie Van Leeuwenhoek">
        <title>Tamlana nanhaiensis sp. nov., isolated from surface seawater collected from the South China Sea.</title>
        <authorList>
            <person name="Liu X."/>
            <person name="Lai Q."/>
            <person name="Du Y."/>
            <person name="Li G."/>
            <person name="Sun F."/>
            <person name="Shao Z."/>
        </authorList>
    </citation>
    <scope>NUCLEOTIDE SEQUENCE [LARGE SCALE GENOMIC DNA]</scope>
    <source>
        <strain evidence="1 2">FHC16</strain>
    </source>
</reference>